<evidence type="ECO:0000256" key="13">
    <source>
        <dbReference type="PIRSR" id="PIRSR606539-1"/>
    </source>
</evidence>
<comment type="caution">
    <text evidence="20">The sequence shown here is derived from an EMBL/GenBank/DDBJ whole genome shotgun (WGS) entry which is preliminary data.</text>
</comment>
<dbReference type="GO" id="GO:0000287">
    <property type="term" value="F:magnesium ion binding"/>
    <property type="evidence" value="ECO:0007669"/>
    <property type="project" value="UniProtKB-UniRule"/>
</dbReference>
<dbReference type="GO" id="GO:0005886">
    <property type="term" value="C:plasma membrane"/>
    <property type="evidence" value="ECO:0007669"/>
    <property type="project" value="TreeGrafter"/>
</dbReference>
<dbReference type="GO" id="GO:0006892">
    <property type="term" value="P:post-Golgi vesicle-mediated transport"/>
    <property type="evidence" value="ECO:0007669"/>
    <property type="project" value="TreeGrafter"/>
</dbReference>
<feature type="binding site" evidence="14">
    <location>
        <position position="833"/>
    </location>
    <ligand>
        <name>ATP</name>
        <dbReference type="ChEBI" id="CHEBI:30616"/>
    </ligand>
</feature>
<comment type="subcellular location">
    <subcellularLocation>
        <location evidence="1 16">Membrane</location>
        <topology evidence="1 16">Multi-pass membrane protein</topology>
    </subcellularLocation>
</comment>
<feature type="compositionally biased region" description="Low complexity" evidence="17">
    <location>
        <begin position="139"/>
        <end position="148"/>
    </location>
</feature>
<comment type="catalytic activity">
    <reaction evidence="12">
        <text>a 1,2-diacyl-sn-glycero-3-phosphoethanolamine(out) + ATP + H2O = a 1,2-diacyl-sn-glycero-3-phosphoethanolamine(in) + ADP + phosphate + H(+)</text>
        <dbReference type="Rhea" id="RHEA:66132"/>
        <dbReference type="ChEBI" id="CHEBI:15377"/>
        <dbReference type="ChEBI" id="CHEBI:15378"/>
        <dbReference type="ChEBI" id="CHEBI:30616"/>
        <dbReference type="ChEBI" id="CHEBI:43474"/>
        <dbReference type="ChEBI" id="CHEBI:64612"/>
        <dbReference type="ChEBI" id="CHEBI:456216"/>
    </reaction>
    <physiologicalReaction direction="left-to-right" evidence="12">
        <dbReference type="Rhea" id="RHEA:66133"/>
    </physiologicalReaction>
</comment>
<feature type="active site" description="4-aspartylphosphate intermediate" evidence="13">
    <location>
        <position position="675"/>
    </location>
</feature>
<dbReference type="Gene3D" id="3.40.50.1000">
    <property type="entry name" value="HAD superfamily/HAD-like"/>
    <property type="match status" value="1"/>
</dbReference>
<organism evidence="20 21">
    <name type="scientific">Coniochaeta pulveracea</name>
    <dbReference type="NCBI Taxonomy" id="177199"/>
    <lineage>
        <taxon>Eukaryota</taxon>
        <taxon>Fungi</taxon>
        <taxon>Dikarya</taxon>
        <taxon>Ascomycota</taxon>
        <taxon>Pezizomycotina</taxon>
        <taxon>Sordariomycetes</taxon>
        <taxon>Sordariomycetidae</taxon>
        <taxon>Coniochaetales</taxon>
        <taxon>Coniochaetaceae</taxon>
        <taxon>Coniochaeta</taxon>
    </lineage>
</organism>
<feature type="transmembrane region" description="Helical" evidence="16">
    <location>
        <begin position="1464"/>
        <end position="1489"/>
    </location>
</feature>
<dbReference type="InterPro" id="IPR032631">
    <property type="entry name" value="P-type_ATPase_N"/>
</dbReference>
<dbReference type="InterPro" id="IPR023214">
    <property type="entry name" value="HAD_sf"/>
</dbReference>
<gene>
    <name evidence="20" type="ORF">DL546_007803</name>
</gene>
<dbReference type="NCBIfam" id="TIGR01652">
    <property type="entry name" value="ATPase-Plipid"/>
    <property type="match status" value="2"/>
</dbReference>
<dbReference type="InterPro" id="IPR036412">
    <property type="entry name" value="HAD-like_sf"/>
</dbReference>
<feature type="region of interest" description="Disordered" evidence="17">
    <location>
        <begin position="707"/>
        <end position="774"/>
    </location>
</feature>
<feature type="compositionally biased region" description="Polar residues" evidence="17">
    <location>
        <begin position="749"/>
        <end position="768"/>
    </location>
</feature>
<dbReference type="InterPro" id="IPR023298">
    <property type="entry name" value="ATPase_P-typ_TM_dom_sf"/>
</dbReference>
<reference evidence="20 21" key="1">
    <citation type="submission" date="2018-08" db="EMBL/GenBank/DDBJ databases">
        <title>Draft genome of the lignicolous fungus Coniochaeta pulveracea.</title>
        <authorList>
            <person name="Borstlap C.J."/>
            <person name="De Witt R.N."/>
            <person name="Botha A."/>
            <person name="Volschenk H."/>
        </authorList>
    </citation>
    <scope>NUCLEOTIDE SEQUENCE [LARGE SCALE GENOMIC DNA]</scope>
    <source>
        <strain evidence="20 21">CAB683</strain>
    </source>
</reference>
<evidence type="ECO:0000256" key="11">
    <source>
        <dbReference type="ARBA" id="ARBA00034036"/>
    </source>
</evidence>
<keyword evidence="8 16" id="KW-1278">Translocase</keyword>
<dbReference type="GO" id="GO:0032456">
    <property type="term" value="P:endocytic recycling"/>
    <property type="evidence" value="ECO:0007669"/>
    <property type="project" value="TreeGrafter"/>
</dbReference>
<feature type="compositionally biased region" description="Polar residues" evidence="17">
    <location>
        <begin position="101"/>
        <end position="111"/>
    </location>
</feature>
<dbReference type="PANTHER" id="PTHR24092">
    <property type="entry name" value="PROBABLE PHOSPHOLIPID-TRANSPORTING ATPASE"/>
    <property type="match status" value="1"/>
</dbReference>
<evidence type="ECO:0000256" key="2">
    <source>
        <dbReference type="ARBA" id="ARBA00008109"/>
    </source>
</evidence>
<dbReference type="PRINTS" id="PR00119">
    <property type="entry name" value="CATATPASE"/>
</dbReference>
<dbReference type="GO" id="GO:0016887">
    <property type="term" value="F:ATP hydrolysis activity"/>
    <property type="evidence" value="ECO:0007669"/>
    <property type="project" value="InterPro"/>
</dbReference>
<feature type="transmembrane region" description="Helical" evidence="16">
    <location>
        <begin position="610"/>
        <end position="630"/>
    </location>
</feature>
<keyword evidence="21" id="KW-1185">Reference proteome</keyword>
<feature type="binding site" evidence="15">
    <location>
        <position position="1635"/>
    </location>
    <ligand>
        <name>Mg(2+)</name>
        <dbReference type="ChEBI" id="CHEBI:18420"/>
    </ligand>
</feature>
<dbReference type="PANTHER" id="PTHR24092:SF174">
    <property type="entry name" value="PHOSPHOLIPID-TRANSPORTING ATPASE DNF3-RELATED"/>
    <property type="match status" value="1"/>
</dbReference>
<dbReference type="InterPro" id="IPR032630">
    <property type="entry name" value="P_typ_ATPase_c"/>
</dbReference>
<evidence type="ECO:0000256" key="14">
    <source>
        <dbReference type="PIRSR" id="PIRSR606539-2"/>
    </source>
</evidence>
<dbReference type="GO" id="GO:0140326">
    <property type="term" value="F:ATPase-coupled intramembrane lipid transporter activity"/>
    <property type="evidence" value="ECO:0007669"/>
    <property type="project" value="UniProtKB-EC"/>
</dbReference>
<dbReference type="Pfam" id="PF16212">
    <property type="entry name" value="PhoLip_ATPase_C"/>
    <property type="match status" value="1"/>
</dbReference>
<keyword evidence="3 16" id="KW-0812">Transmembrane</keyword>
<dbReference type="PROSITE" id="PS00154">
    <property type="entry name" value="ATPASE_E1_E2"/>
    <property type="match status" value="1"/>
</dbReference>
<evidence type="ECO:0000256" key="10">
    <source>
        <dbReference type="ARBA" id="ARBA00023136"/>
    </source>
</evidence>
<evidence type="ECO:0000256" key="7">
    <source>
        <dbReference type="ARBA" id="ARBA00022842"/>
    </source>
</evidence>
<dbReference type="OrthoDB" id="377733at2759"/>
<dbReference type="SUPFAM" id="SSF81665">
    <property type="entry name" value="Calcium ATPase, transmembrane domain M"/>
    <property type="match status" value="1"/>
</dbReference>
<evidence type="ECO:0000313" key="21">
    <source>
        <dbReference type="Proteomes" id="UP000275385"/>
    </source>
</evidence>
<dbReference type="SUPFAM" id="SSF56784">
    <property type="entry name" value="HAD-like"/>
    <property type="match status" value="1"/>
</dbReference>
<feature type="binding site" evidence="14">
    <location>
        <position position="677"/>
    </location>
    <ligand>
        <name>ATP</name>
        <dbReference type="ChEBI" id="CHEBI:30616"/>
    </ligand>
</feature>
<evidence type="ECO:0000256" key="8">
    <source>
        <dbReference type="ARBA" id="ARBA00022967"/>
    </source>
</evidence>
<feature type="compositionally biased region" description="Basic and acidic residues" evidence="17">
    <location>
        <begin position="1671"/>
        <end position="1692"/>
    </location>
</feature>
<evidence type="ECO:0000259" key="19">
    <source>
        <dbReference type="Pfam" id="PF16212"/>
    </source>
</evidence>
<evidence type="ECO:0000256" key="9">
    <source>
        <dbReference type="ARBA" id="ARBA00022989"/>
    </source>
</evidence>
<dbReference type="SUPFAM" id="SSF81660">
    <property type="entry name" value="Metal cation-transporting ATPase, ATP-binding domain N"/>
    <property type="match status" value="1"/>
</dbReference>
<evidence type="ECO:0000256" key="1">
    <source>
        <dbReference type="ARBA" id="ARBA00004141"/>
    </source>
</evidence>
<feature type="binding site" evidence="14">
    <location>
        <position position="902"/>
    </location>
    <ligand>
        <name>ATP</name>
        <dbReference type="ChEBI" id="CHEBI:30616"/>
    </ligand>
</feature>
<feature type="binding site" evidence="14">
    <location>
        <position position="879"/>
    </location>
    <ligand>
        <name>ATP</name>
        <dbReference type="ChEBI" id="CHEBI:30616"/>
    </ligand>
</feature>
<evidence type="ECO:0000256" key="6">
    <source>
        <dbReference type="ARBA" id="ARBA00022840"/>
    </source>
</evidence>
<evidence type="ECO:0000256" key="16">
    <source>
        <dbReference type="RuleBase" id="RU362033"/>
    </source>
</evidence>
<keyword evidence="4 15" id="KW-0479">Metal-binding</keyword>
<dbReference type="InterPro" id="IPR001757">
    <property type="entry name" value="P_typ_ATPase"/>
</dbReference>
<feature type="binding site" evidence="14">
    <location>
        <position position="675"/>
    </location>
    <ligand>
        <name>ATP</name>
        <dbReference type="ChEBI" id="CHEBI:30616"/>
    </ligand>
</feature>
<evidence type="ECO:0000256" key="4">
    <source>
        <dbReference type="ARBA" id="ARBA00022723"/>
    </source>
</evidence>
<feature type="binding site" evidence="15">
    <location>
        <position position="677"/>
    </location>
    <ligand>
        <name>Mg(2+)</name>
        <dbReference type="ChEBI" id="CHEBI:18420"/>
    </ligand>
</feature>
<feature type="region of interest" description="Disordered" evidence="17">
    <location>
        <begin position="124"/>
        <end position="179"/>
    </location>
</feature>
<feature type="compositionally biased region" description="Low complexity" evidence="17">
    <location>
        <begin position="38"/>
        <end position="66"/>
    </location>
</feature>
<dbReference type="InterPro" id="IPR018303">
    <property type="entry name" value="ATPase_P-typ_P_site"/>
</dbReference>
<dbReference type="Proteomes" id="UP000275385">
    <property type="component" value="Unassembled WGS sequence"/>
</dbReference>
<keyword evidence="6 14" id="KW-0067">ATP-binding</keyword>
<dbReference type="Gene3D" id="3.40.1110.10">
    <property type="entry name" value="Calcium-transporting ATPase, cytoplasmic domain N"/>
    <property type="match status" value="2"/>
</dbReference>
<dbReference type="STRING" id="177199.A0A420YDP5"/>
<comment type="cofactor">
    <cofactor evidence="15">
        <name>Mg(2+)</name>
        <dbReference type="ChEBI" id="CHEBI:18420"/>
    </cofactor>
</comment>
<keyword evidence="5 14" id="KW-0547">Nucleotide-binding</keyword>
<dbReference type="InterPro" id="IPR006539">
    <property type="entry name" value="P-type_ATPase_IV"/>
</dbReference>
<keyword evidence="9 16" id="KW-1133">Transmembrane helix</keyword>
<feature type="transmembrane region" description="Helical" evidence="16">
    <location>
        <begin position="1436"/>
        <end position="1457"/>
    </location>
</feature>
<feature type="transmembrane region" description="Helical" evidence="16">
    <location>
        <begin position="1509"/>
        <end position="1529"/>
    </location>
</feature>
<feature type="region of interest" description="Disordered" evidence="17">
    <location>
        <begin position="38"/>
        <end position="111"/>
    </location>
</feature>
<feature type="compositionally biased region" description="Basic and acidic residues" evidence="17">
    <location>
        <begin position="707"/>
        <end position="722"/>
    </location>
</feature>
<feature type="domain" description="P-type ATPase C-terminal" evidence="19">
    <location>
        <begin position="1288"/>
        <end position="1538"/>
    </location>
</feature>
<evidence type="ECO:0000256" key="12">
    <source>
        <dbReference type="ARBA" id="ARBA00049128"/>
    </source>
</evidence>
<name>A0A420YDP5_9PEZI</name>
<keyword evidence="7 15" id="KW-0460">Magnesium</keyword>
<dbReference type="InterPro" id="IPR008250">
    <property type="entry name" value="ATPase_P-typ_transduc_dom_A_sf"/>
</dbReference>
<accession>A0A420YDP5</accession>
<dbReference type="FunFam" id="3.40.1110.10:FF:000090">
    <property type="entry name" value="Phospholipid-transporting ATPase"/>
    <property type="match status" value="1"/>
</dbReference>
<dbReference type="GO" id="GO:0005524">
    <property type="term" value="F:ATP binding"/>
    <property type="evidence" value="ECO:0007669"/>
    <property type="project" value="UniProtKB-UniRule"/>
</dbReference>
<proteinExistence type="inferred from homology"/>
<protein>
    <recommendedName>
        <fullName evidence="16">Phospholipid-transporting ATPase</fullName>
        <ecNumber evidence="16">7.6.2.1</ecNumber>
    </recommendedName>
</protein>
<sequence>MRPQQSCHENVVIMTGPSQRTSTEVLRHELEHIELQEQEVPVSPVVRSPVVPIASPPQRSASASRARTSRDSARASGRIRFSEDLPDTSRPGWASSRPRKQTPNQQGTIGLYTIESNVALDQTEDKRRWSSQVTPIPGSPAGPSSRSPEPSPTRSRHGAYRSFDASPTRPSPSQHTEGFGLNLKGAVVNRAAANETLAYYRDWVARQRERQRKWRTGRTGRLRAGLGRIYQQHIIEGLLRQKPLPPSLDGRHIPIEAGLARRIPLIDERTGKPYVSNFIRSSRYTVWSFLPRQLFFQFSKLANAYFLIIAILQMIPGLSTTGTYTTIAPLIAFVCLSMAKEGWDDYRRYKLDKTENRSEAWVLDPEGTVRPGSAGTSKGLMGFKDPNRSITLEENCELEGMGNTTKAVHGIWSKVLWQDLRVGDIIRLRRDDPIPADMILLHATGPNGIAYIETMALDGETNLKSKQSCRLFGAHCNDVAGFQSMHDAVVVSEDPNLDLYNYEGRATVGGETVPLTTSEVVYRGSNLRNTDQAVGLVINTGEECKIRMNASKDDQAKAPAMQGIANHIVLLLVFFVVMLSVGCTIGNESWRHKYEDSWYIRGAAVPVKEIIIGFIIMFNTLIPLSLYVSLEIIKLGQLLLLQDVDMYDPVTDTPMVANTTTILENLGQVSYVFSDKTGTLTENIMRFRKMSVAGTAWLHDKDLQKEAAEADERKTRTMDRKSKGVSTYRDQASPLPEQEDAGGLPLIAEQSNDSTQPRKSTTTLSRWKSTVRPAHAQPELKTEELIEYIRRKPHTPFSRKARHFILCIALCHTCLPETNDKGEISYQAASPDELALVEAARDLGYIVIDRPTQSIKLQFRDLNGATITETYEVLDVIEFSSKRKRMSIIIRMPNGNICIFCKGADSLILPRLKKNQEAAEKASVVEHRATIRKSMEQASALRRLSMQTDPRQSIQMARAAHRKSMQARKSTGGMKRSMSVGRKSLATDEVDSWLNRRETEELDRQLGNDEAYQVPRKSLHRQRSYDMYSPADDPLEGLVDESLAVNDAAIFERCFQHLDDFATEGLRTLLYAYRYIDNEEYREWKATYHEATTSLVNRQEQIEAAAELIEQGFELAGATAIEDKLQHGVPETIDKLRRASIKVWMLTGDKRETAINIAQSARICKPFSELYVLDATEPELHQKIASTLIDVGRGMVPHSVVVIDGHTLSVVEEDESLKNLFFDLAARVDSVICCRASPSQKATLVKCIRNRVPKAITLAIGDGANDIAMIQASHVGIGISGREGLQAARISDYSIAQFRFLQRMLFVHGRWNYIRTGKYILGTFWKEIVFYLVQAQYQHYNGYTGTSFFESASLTVFNTLFTSLPVILLGIVEQDLRAETVLAVPELYTFGQKNKGFSFRLYIGWMIMATLESLIIFHCIYSVYRSALFTNDTSLFAMGDLAFTVCVIFISVKMLVLETHNQTIISFAGIFMSVTGWFIWNIFLSFIYKPLTGPYIVRDAFIYNFGRDAIWWVTGILALTAVVVLELVMASLRRIYWPRDQDLMQELEKDEGIMEVMREHAAERGEATMTGGVESNPEASKSADAPSIHTLEEEPGEESVVATRMGERPTLPPPVTPTVEIARDPVDLLSGADNDEMKVTGAQEQKRPAMWLEAEASSLSPVDTRAPPFPRDARLSTDERSRSPEQRRGRTT</sequence>
<dbReference type="FunFam" id="3.40.50.1000:FF:000172">
    <property type="entry name" value="Phospholipid-transporting ATPase"/>
    <property type="match status" value="1"/>
</dbReference>
<evidence type="ECO:0000256" key="15">
    <source>
        <dbReference type="PIRSR" id="PIRSR606539-3"/>
    </source>
</evidence>
<dbReference type="NCBIfam" id="TIGR01494">
    <property type="entry name" value="ATPase_P-type"/>
    <property type="match status" value="1"/>
</dbReference>
<dbReference type="Gene3D" id="2.70.150.10">
    <property type="entry name" value="Calcium-transporting ATPase, cytoplasmic transduction domain A"/>
    <property type="match status" value="1"/>
</dbReference>
<feature type="region of interest" description="Disordered" evidence="17">
    <location>
        <begin position="1567"/>
        <end position="1692"/>
    </location>
</feature>
<dbReference type="InterPro" id="IPR023299">
    <property type="entry name" value="ATPase_P-typ_cyto_dom_N"/>
</dbReference>
<comment type="catalytic activity">
    <reaction evidence="11 16">
        <text>ATP + H2O + phospholipidSide 1 = ADP + phosphate + phospholipidSide 2.</text>
        <dbReference type="EC" id="7.6.2.1"/>
    </reaction>
</comment>
<comment type="similarity">
    <text evidence="2 16">Belongs to the cation transport ATPase (P-type) (TC 3.A.3) family. Type IV subfamily.</text>
</comment>
<feature type="binding site" evidence="15">
    <location>
        <position position="675"/>
    </location>
    <ligand>
        <name>Mg(2+)</name>
        <dbReference type="ChEBI" id="CHEBI:18420"/>
    </ligand>
</feature>
<feature type="domain" description="P-type ATPase N-terminal" evidence="18">
    <location>
        <begin position="271"/>
        <end position="327"/>
    </location>
</feature>
<dbReference type="Pfam" id="PF13246">
    <property type="entry name" value="Cation_ATPase"/>
    <property type="match status" value="1"/>
</dbReference>
<feature type="binding site" evidence="14">
    <location>
        <position position="676"/>
    </location>
    <ligand>
        <name>ATP</name>
        <dbReference type="ChEBI" id="CHEBI:30616"/>
    </ligand>
</feature>
<dbReference type="GO" id="GO:0045332">
    <property type="term" value="P:phospholipid translocation"/>
    <property type="evidence" value="ECO:0007669"/>
    <property type="project" value="TreeGrafter"/>
</dbReference>
<feature type="transmembrane region" description="Helical" evidence="16">
    <location>
        <begin position="568"/>
        <end position="590"/>
    </location>
</feature>
<evidence type="ECO:0000256" key="17">
    <source>
        <dbReference type="SAM" id="MobiDB-lite"/>
    </source>
</evidence>
<evidence type="ECO:0000256" key="5">
    <source>
        <dbReference type="ARBA" id="ARBA00022741"/>
    </source>
</evidence>
<evidence type="ECO:0000256" key="3">
    <source>
        <dbReference type="ARBA" id="ARBA00022692"/>
    </source>
</evidence>
<dbReference type="SUPFAM" id="SSF81653">
    <property type="entry name" value="Calcium ATPase, transduction domain A"/>
    <property type="match status" value="1"/>
</dbReference>
<dbReference type="Pfam" id="PF16209">
    <property type="entry name" value="PhoLip_ATPase_N"/>
    <property type="match status" value="1"/>
</dbReference>
<evidence type="ECO:0000313" key="20">
    <source>
        <dbReference type="EMBL" id="RKU46003.1"/>
    </source>
</evidence>
<feature type="transmembrane region" description="Helical" evidence="16">
    <location>
        <begin position="1402"/>
        <end position="1424"/>
    </location>
</feature>
<dbReference type="EMBL" id="QVQW01000017">
    <property type="protein sequence ID" value="RKU46003.1"/>
    <property type="molecule type" value="Genomic_DNA"/>
</dbReference>
<dbReference type="GO" id="GO:0005802">
    <property type="term" value="C:trans-Golgi network"/>
    <property type="evidence" value="ECO:0007669"/>
    <property type="project" value="TreeGrafter"/>
</dbReference>
<keyword evidence="10 16" id="KW-0472">Membrane</keyword>
<evidence type="ECO:0000259" key="18">
    <source>
        <dbReference type="Pfam" id="PF16209"/>
    </source>
</evidence>
<dbReference type="EC" id="7.6.2.1" evidence="16"/>